<evidence type="ECO:0000313" key="3">
    <source>
        <dbReference type="Proteomes" id="UP001250858"/>
    </source>
</evidence>
<accession>A0ABY9RQB9</accession>
<name>A0ABY9RQB9_9ACTN</name>
<evidence type="ECO:0000259" key="1">
    <source>
        <dbReference type="SMART" id="SM00860"/>
    </source>
</evidence>
<reference evidence="2 3" key="1">
    <citation type="submission" date="2023-09" db="EMBL/GenBank/DDBJ databases">
        <title>Complete genome of Streptomyces roseicoloratus T14.</title>
        <authorList>
            <person name="Bashizi T."/>
            <person name="Kim M.-J."/>
            <person name="Lee G."/>
            <person name="Tagele S.B."/>
            <person name="Shin J.-H."/>
        </authorList>
    </citation>
    <scope>NUCLEOTIDE SEQUENCE [LARGE SCALE GENOMIC DNA]</scope>
    <source>
        <strain evidence="2 3">T14</strain>
    </source>
</reference>
<dbReference type="SUPFAM" id="SSF160631">
    <property type="entry name" value="SMI1/KNR4-like"/>
    <property type="match status" value="1"/>
</dbReference>
<proteinExistence type="predicted"/>
<dbReference type="Pfam" id="PF09346">
    <property type="entry name" value="SMI1_KNR4"/>
    <property type="match status" value="1"/>
</dbReference>
<dbReference type="Proteomes" id="UP001250858">
    <property type="component" value="Chromosome"/>
</dbReference>
<sequence length="313" mass="34278">MDDRIDRIRTKLAALPTSHEATLDPPLPEERVARFEDAHGVRLPEEFRRFLTRVGSGGYGPDHGLLPLHRWQASAGDVCAGRLSAPFPVVPDLDVPEGPEPNEELVGVFPGTITVVHRGCSDYTLLVVTGPGRGRLVEVNAEGFFSPRFHSDPDFLAWYERWLDFVLTGHRSLNRFADQMAGGEEELVATLLGDALPARRRAAAYTFLTHPRPGPALPATLLRAYEREPHPAVREGILRAMAAQGERGRALLAAALADEVATVRSLAAVLMTVSVAEGRWLSASGRRALAERLAVEEDPSVQETIRRTLDRAP</sequence>
<evidence type="ECO:0000313" key="2">
    <source>
        <dbReference type="EMBL" id="WMX43879.1"/>
    </source>
</evidence>
<protein>
    <submittedName>
        <fullName evidence="2">SMI1/KNR4 family protein</fullName>
    </submittedName>
</protein>
<dbReference type="InterPro" id="IPR011989">
    <property type="entry name" value="ARM-like"/>
</dbReference>
<dbReference type="RefSeq" id="WP_309547737.1">
    <property type="nucleotide sequence ID" value="NZ_CP133762.1"/>
</dbReference>
<dbReference type="InterPro" id="IPR018958">
    <property type="entry name" value="Knr4/Smi1-like_dom"/>
</dbReference>
<dbReference type="InterPro" id="IPR037883">
    <property type="entry name" value="Knr4/Smi1-like_sf"/>
</dbReference>
<gene>
    <name evidence="2" type="ORF">RGF97_01990</name>
</gene>
<feature type="domain" description="Knr4/Smi1-like" evidence="1">
    <location>
        <begin position="26"/>
        <end position="161"/>
    </location>
</feature>
<organism evidence="2 3">
    <name type="scientific">Streptomyces roseicoloratus</name>
    <dbReference type="NCBI Taxonomy" id="2508722"/>
    <lineage>
        <taxon>Bacteria</taxon>
        <taxon>Bacillati</taxon>
        <taxon>Actinomycetota</taxon>
        <taxon>Actinomycetes</taxon>
        <taxon>Kitasatosporales</taxon>
        <taxon>Streptomycetaceae</taxon>
        <taxon>Streptomyces</taxon>
    </lineage>
</organism>
<dbReference type="Gene3D" id="1.25.10.10">
    <property type="entry name" value="Leucine-rich Repeat Variant"/>
    <property type="match status" value="1"/>
</dbReference>
<dbReference type="SMART" id="SM00860">
    <property type="entry name" value="SMI1_KNR4"/>
    <property type="match status" value="1"/>
</dbReference>
<keyword evidence="3" id="KW-1185">Reference proteome</keyword>
<dbReference type="EMBL" id="CP133762">
    <property type="protein sequence ID" value="WMX43879.1"/>
    <property type="molecule type" value="Genomic_DNA"/>
</dbReference>